<dbReference type="Proteomes" id="UP001595907">
    <property type="component" value="Unassembled WGS sequence"/>
</dbReference>
<protein>
    <recommendedName>
        <fullName evidence="3">FkbM family methyltransferase</fullName>
    </recommendedName>
</protein>
<sequence>MKKLFIKFFKILGYVIHPIHDKNTASIIKKGKEIIQKIAPQNKVLYGPFKGLQYPSLNILQLSLVPKILGSYEAHLHNLFTKIINHSYKQIIDIGSAEGYYAVGLAVKLPQSIVHCFEMNEEDILFCQQMAQLNGANNVIINNACTVDSLRSFSFQENTLIICDCEGYEYTLFNDAIVISKLSKVDILIELHDHENIDMKHILLNNYKNSHTIEMYNNWNVNYDFVSSMNELTDEEKAFSVQEHRGGLEKNKFMEWVFLKHK</sequence>
<comment type="caution">
    <text evidence="1">The sequence shown here is derived from an EMBL/GenBank/DDBJ whole genome shotgun (WGS) entry which is preliminary data.</text>
</comment>
<evidence type="ECO:0000313" key="1">
    <source>
        <dbReference type="EMBL" id="MFC4261705.1"/>
    </source>
</evidence>
<accession>A0ABV8QN27</accession>
<proteinExistence type="predicted"/>
<dbReference type="EMBL" id="JBHSCZ010000001">
    <property type="protein sequence ID" value="MFC4261705.1"/>
    <property type="molecule type" value="Genomic_DNA"/>
</dbReference>
<reference evidence="2" key="1">
    <citation type="journal article" date="2019" name="Int. J. Syst. Evol. Microbiol.">
        <title>The Global Catalogue of Microorganisms (GCM) 10K type strain sequencing project: providing services to taxonomists for standard genome sequencing and annotation.</title>
        <authorList>
            <consortium name="The Broad Institute Genomics Platform"/>
            <consortium name="The Broad Institute Genome Sequencing Center for Infectious Disease"/>
            <person name="Wu L."/>
            <person name="Ma J."/>
        </authorList>
    </citation>
    <scope>NUCLEOTIDE SEQUENCE [LARGE SCALE GENOMIC DNA]</scope>
    <source>
        <strain evidence="2">CECT 8289</strain>
    </source>
</reference>
<dbReference type="CDD" id="cd02440">
    <property type="entry name" value="AdoMet_MTases"/>
    <property type="match status" value="1"/>
</dbReference>
<gene>
    <name evidence="1" type="ORF">ACFOWM_02340</name>
</gene>
<dbReference type="Gene3D" id="3.40.50.150">
    <property type="entry name" value="Vaccinia Virus protein VP39"/>
    <property type="match status" value="1"/>
</dbReference>
<name>A0ABV8QN27_9BACT</name>
<dbReference type="InterPro" id="IPR029063">
    <property type="entry name" value="SAM-dependent_MTases_sf"/>
</dbReference>
<keyword evidence="2" id="KW-1185">Reference proteome</keyword>
<dbReference type="RefSeq" id="WP_379706556.1">
    <property type="nucleotide sequence ID" value="NZ_JBHSCZ010000001.1"/>
</dbReference>
<evidence type="ECO:0008006" key="3">
    <source>
        <dbReference type="Google" id="ProtNLM"/>
    </source>
</evidence>
<dbReference type="SUPFAM" id="SSF53335">
    <property type="entry name" value="S-adenosyl-L-methionine-dependent methyltransferases"/>
    <property type="match status" value="1"/>
</dbReference>
<organism evidence="1 2">
    <name type="scientific">Ferruginibacter yonginensis</name>
    <dbReference type="NCBI Taxonomy" id="1310416"/>
    <lineage>
        <taxon>Bacteria</taxon>
        <taxon>Pseudomonadati</taxon>
        <taxon>Bacteroidota</taxon>
        <taxon>Chitinophagia</taxon>
        <taxon>Chitinophagales</taxon>
        <taxon>Chitinophagaceae</taxon>
        <taxon>Ferruginibacter</taxon>
    </lineage>
</organism>
<evidence type="ECO:0000313" key="2">
    <source>
        <dbReference type="Proteomes" id="UP001595907"/>
    </source>
</evidence>